<evidence type="ECO:0000313" key="2">
    <source>
        <dbReference type="Proteomes" id="UP001338137"/>
    </source>
</evidence>
<protein>
    <submittedName>
        <fullName evidence="1">Uncharacterized protein</fullName>
    </submittedName>
</protein>
<gene>
    <name evidence="1" type="ORF">P4I72_24785</name>
</gene>
<keyword evidence="2" id="KW-1185">Reference proteome</keyword>
<dbReference type="Proteomes" id="UP001338137">
    <property type="component" value="Unassembled WGS sequence"/>
</dbReference>
<feature type="non-terminal residue" evidence="1">
    <location>
        <position position="1"/>
    </location>
</feature>
<accession>A0ABU6GC47</accession>
<comment type="caution">
    <text evidence="1">The sequence shown here is derived from an EMBL/GenBank/DDBJ whole genome shotgun (WGS) entry which is preliminary data.</text>
</comment>
<proteinExistence type="predicted"/>
<reference evidence="1 2" key="1">
    <citation type="submission" date="2023-03" db="EMBL/GenBank/DDBJ databases">
        <title>Bacillus Genome Sequencing.</title>
        <authorList>
            <person name="Dunlap C."/>
        </authorList>
    </citation>
    <scope>NUCLEOTIDE SEQUENCE [LARGE SCALE GENOMIC DNA]</scope>
    <source>
        <strain evidence="1 2">BD-533</strain>
    </source>
</reference>
<dbReference type="RefSeq" id="WP_326074398.1">
    <property type="nucleotide sequence ID" value="NZ_JARLKY010000065.1"/>
</dbReference>
<dbReference type="EMBL" id="JARLKY010000065">
    <property type="protein sequence ID" value="MEC0230353.1"/>
    <property type="molecule type" value="Genomic_DNA"/>
</dbReference>
<organism evidence="1 2">
    <name type="scientific">Paenibacillus alba</name>
    <dbReference type="NCBI Taxonomy" id="1197127"/>
    <lineage>
        <taxon>Bacteria</taxon>
        <taxon>Bacillati</taxon>
        <taxon>Bacillota</taxon>
        <taxon>Bacilli</taxon>
        <taxon>Bacillales</taxon>
        <taxon>Paenibacillaceae</taxon>
        <taxon>Paenibacillus</taxon>
    </lineage>
</organism>
<name>A0ABU6GC47_9BACL</name>
<evidence type="ECO:0000313" key="1">
    <source>
        <dbReference type="EMBL" id="MEC0230353.1"/>
    </source>
</evidence>
<sequence>PKACKNAGFFKQNHVNKGKTCDYAGFIRFFTQQSKKQRECLHNRRNLPTKGHFMSKRMHNCRFSSALKSLIPHKFDNGRAGSKWHICPDICRRQKNTSKHWKQS</sequence>